<dbReference type="InterPro" id="IPR008927">
    <property type="entry name" value="6-PGluconate_DH-like_C_sf"/>
</dbReference>
<evidence type="ECO:0000256" key="2">
    <source>
        <dbReference type="ARBA" id="ARBA00022516"/>
    </source>
</evidence>
<feature type="binding site" evidence="8">
    <location>
        <position position="278"/>
    </location>
    <ligand>
        <name>NADPH</name>
        <dbReference type="ChEBI" id="CHEBI:57783"/>
    </ligand>
</feature>
<sequence>MPLQADGVGRKGSLGSHGAGTATRAAVIGSGAWGTTFASLLGEGGTRTTIWARRQELAEEINQGTNERYVPGHRLPACVRATTDMLAAVKGADLVVVAVPSQSARQILEPLHGQLEPSALAVSLMKGIELGTGARMSQVLQQALDLPPQRVVVISGPNLADEIAAGQPTATVVAAQGPRAPEVAAAVGALCATATFRPYTNTDLLGVELCGAVKNVIALAVGVATGRGLGDNTKATIITRGLVEITRLGLKLGARPDTFSGLAGMGDLVATCSSPLSRNQTFGRHLGEGMSVAEAAQASRGVAEGAKSARAVLELATAHGVEMPITAAVAAIVEERLSVAEATEALLSRPRKAEGIHA</sequence>
<feature type="binding site" evidence="8">
    <location>
        <position position="214"/>
    </location>
    <ligand>
        <name>sn-glycerol 3-phosphate</name>
        <dbReference type="ChEBI" id="CHEBI:57597"/>
    </ligand>
</feature>
<dbReference type="Gene3D" id="1.10.1040.10">
    <property type="entry name" value="N-(1-d-carboxylethyl)-l-norvaline Dehydrogenase, domain 2"/>
    <property type="match status" value="1"/>
</dbReference>
<dbReference type="InterPro" id="IPR011128">
    <property type="entry name" value="G3P_DH_NAD-dep_N"/>
</dbReference>
<organism evidence="13 14">
    <name type="scientific">Actinomyces bovis</name>
    <dbReference type="NCBI Taxonomy" id="1658"/>
    <lineage>
        <taxon>Bacteria</taxon>
        <taxon>Bacillati</taxon>
        <taxon>Actinomycetota</taxon>
        <taxon>Actinomycetes</taxon>
        <taxon>Actinomycetales</taxon>
        <taxon>Actinomycetaceae</taxon>
        <taxon>Actinomyces</taxon>
    </lineage>
</organism>
<dbReference type="NCBIfam" id="NF000940">
    <property type="entry name" value="PRK00094.1-2"/>
    <property type="match status" value="1"/>
</dbReference>
<comment type="subcellular location">
    <subcellularLocation>
        <location evidence="8">Cytoplasm</location>
    </subcellularLocation>
</comment>
<dbReference type="SUPFAM" id="SSF48179">
    <property type="entry name" value="6-phosphogluconate dehydrogenase C-terminal domain-like"/>
    <property type="match status" value="1"/>
</dbReference>
<dbReference type="PANTHER" id="PTHR11728:SF1">
    <property type="entry name" value="GLYCEROL-3-PHOSPHATE DEHYDROGENASE [NAD(+)] 2, CHLOROPLASTIC"/>
    <property type="match status" value="1"/>
</dbReference>
<dbReference type="PROSITE" id="PS00957">
    <property type="entry name" value="NAD_G3PDH"/>
    <property type="match status" value="1"/>
</dbReference>
<evidence type="ECO:0000259" key="11">
    <source>
        <dbReference type="Pfam" id="PF01210"/>
    </source>
</evidence>
<dbReference type="InterPro" id="IPR006168">
    <property type="entry name" value="G3P_DH_NAD-dep"/>
</dbReference>
<dbReference type="RefSeq" id="WP_111835587.1">
    <property type="nucleotide sequence ID" value="NZ_UAPQ01000001.1"/>
</dbReference>
<dbReference type="Pfam" id="PF01210">
    <property type="entry name" value="NAD_Gly3P_dh_N"/>
    <property type="match status" value="1"/>
</dbReference>
<dbReference type="EMBL" id="UAPQ01000001">
    <property type="protein sequence ID" value="SPT52605.1"/>
    <property type="molecule type" value="Genomic_DNA"/>
</dbReference>
<comment type="catalytic activity">
    <reaction evidence="8">
        <text>sn-glycerol 3-phosphate + NAD(+) = dihydroxyacetone phosphate + NADH + H(+)</text>
        <dbReference type="Rhea" id="RHEA:11092"/>
        <dbReference type="ChEBI" id="CHEBI:15378"/>
        <dbReference type="ChEBI" id="CHEBI:57540"/>
        <dbReference type="ChEBI" id="CHEBI:57597"/>
        <dbReference type="ChEBI" id="CHEBI:57642"/>
        <dbReference type="ChEBI" id="CHEBI:57945"/>
        <dbReference type="EC" id="1.1.1.94"/>
    </reaction>
</comment>
<keyword evidence="3 8" id="KW-0560">Oxidoreductase</keyword>
<dbReference type="PIRSF" id="PIRSF000114">
    <property type="entry name" value="Glycerol-3-P_dh"/>
    <property type="match status" value="1"/>
</dbReference>
<dbReference type="Pfam" id="PF07479">
    <property type="entry name" value="NAD_Gly3P_dh_C"/>
    <property type="match status" value="1"/>
</dbReference>
<keyword evidence="8" id="KW-0521">NADP</keyword>
<evidence type="ECO:0000259" key="12">
    <source>
        <dbReference type="Pfam" id="PF07479"/>
    </source>
</evidence>
<dbReference type="Gene3D" id="3.40.50.720">
    <property type="entry name" value="NAD(P)-binding Rossmann-like Domain"/>
    <property type="match status" value="1"/>
</dbReference>
<dbReference type="InterPro" id="IPR006109">
    <property type="entry name" value="G3P_DH_NAD-dep_C"/>
</dbReference>
<dbReference type="Proteomes" id="UP000250006">
    <property type="component" value="Unassembled WGS sequence"/>
</dbReference>
<feature type="binding site" evidence="8">
    <location>
        <position position="54"/>
    </location>
    <ligand>
        <name>NADPH</name>
        <dbReference type="ChEBI" id="CHEBI:57783"/>
    </ligand>
</feature>
<dbReference type="EC" id="1.1.1.94" evidence="8"/>
<feature type="binding site" evidence="8">
    <location>
        <position position="53"/>
    </location>
    <ligand>
        <name>NADPH</name>
        <dbReference type="ChEBI" id="CHEBI:57783"/>
    </ligand>
</feature>
<feature type="binding site" evidence="8">
    <location>
        <position position="304"/>
    </location>
    <ligand>
        <name>NADPH</name>
        <dbReference type="ChEBI" id="CHEBI:57783"/>
    </ligand>
</feature>
<dbReference type="PANTHER" id="PTHR11728">
    <property type="entry name" value="GLYCEROL-3-PHOSPHATE DEHYDROGENASE"/>
    <property type="match status" value="1"/>
</dbReference>
<feature type="binding site" evidence="8">
    <location>
        <position position="126"/>
    </location>
    <ligand>
        <name>sn-glycerol 3-phosphate</name>
        <dbReference type="ChEBI" id="CHEBI:57597"/>
    </ligand>
</feature>
<evidence type="ECO:0000256" key="6">
    <source>
        <dbReference type="ARBA" id="ARBA00023209"/>
    </source>
</evidence>
<feature type="binding site" evidence="8">
    <location>
        <position position="277"/>
    </location>
    <ligand>
        <name>sn-glycerol 3-phosphate</name>
        <dbReference type="ChEBI" id="CHEBI:57597"/>
    </ligand>
</feature>
<feature type="binding site" evidence="8">
    <location>
        <position position="126"/>
    </location>
    <ligand>
        <name>NADPH</name>
        <dbReference type="ChEBI" id="CHEBI:57783"/>
    </ligand>
</feature>
<dbReference type="GO" id="GO:0047952">
    <property type="term" value="F:glycerol-3-phosphate dehydrogenase [NAD(P)+] activity"/>
    <property type="evidence" value="ECO:0007669"/>
    <property type="project" value="UniProtKB-EC"/>
</dbReference>
<protein>
    <recommendedName>
        <fullName evidence="8">Glycerol-3-phosphate dehydrogenase [NAD(P)+]</fullName>
        <ecNumber evidence="8">1.1.1.94</ecNumber>
    </recommendedName>
    <alternativeName>
        <fullName evidence="8">NAD(P)(+)-dependent glycerol-3-phosphate dehydrogenase</fullName>
    </alternativeName>
    <alternativeName>
        <fullName evidence="8">NAD(P)H-dependent dihydroxyacetone-phosphate reductase</fullName>
    </alternativeName>
</protein>
<evidence type="ECO:0000256" key="10">
    <source>
        <dbReference type="RuleBase" id="RU000439"/>
    </source>
</evidence>
<feature type="binding site" evidence="8">
    <location>
        <position position="33"/>
    </location>
    <ligand>
        <name>NADPH</name>
        <dbReference type="ChEBI" id="CHEBI:57783"/>
    </ligand>
</feature>
<proteinExistence type="inferred from homology"/>
<dbReference type="NCBIfam" id="NF000942">
    <property type="entry name" value="PRK00094.1-4"/>
    <property type="match status" value="1"/>
</dbReference>
<keyword evidence="2 8" id="KW-0444">Lipid biosynthesis</keyword>
<feature type="binding site" evidence="8">
    <location>
        <position position="156"/>
    </location>
    <ligand>
        <name>sn-glycerol 3-phosphate</name>
        <dbReference type="ChEBI" id="CHEBI:57597"/>
    </ligand>
</feature>
<dbReference type="HAMAP" id="MF_00394">
    <property type="entry name" value="NAD_Glyc3P_dehydrog"/>
    <property type="match status" value="1"/>
</dbReference>
<feature type="binding site" evidence="8">
    <location>
        <position position="160"/>
    </location>
    <ligand>
        <name>NADPH</name>
        <dbReference type="ChEBI" id="CHEBI:57783"/>
    </ligand>
</feature>
<evidence type="ECO:0000256" key="5">
    <source>
        <dbReference type="ARBA" id="ARBA00023098"/>
    </source>
</evidence>
<feature type="binding site" evidence="8">
    <location>
        <position position="278"/>
    </location>
    <ligand>
        <name>sn-glycerol 3-phosphate</name>
        <dbReference type="ChEBI" id="CHEBI:57597"/>
    </ligand>
</feature>
<evidence type="ECO:0000256" key="8">
    <source>
        <dbReference type="HAMAP-Rule" id="MF_00394"/>
    </source>
</evidence>
<dbReference type="SUPFAM" id="SSF51735">
    <property type="entry name" value="NAD(P)-binding Rossmann-fold domains"/>
    <property type="match status" value="1"/>
</dbReference>
<gene>
    <name evidence="8 13" type="primary">gpsA</name>
    <name evidence="13" type="ORF">NCTC11535_00256</name>
</gene>
<dbReference type="InterPro" id="IPR036291">
    <property type="entry name" value="NAD(P)-bd_dom_sf"/>
</dbReference>
<feature type="binding site" evidence="8">
    <location>
        <position position="267"/>
    </location>
    <ligand>
        <name>sn-glycerol 3-phosphate</name>
        <dbReference type="ChEBI" id="CHEBI:57597"/>
    </ligand>
</feature>
<keyword evidence="7 8" id="KW-1208">Phospholipid metabolism</keyword>
<keyword evidence="8" id="KW-0963">Cytoplasm</keyword>
<name>A0ABY1VKH7_9ACTO</name>
<evidence type="ECO:0000256" key="1">
    <source>
        <dbReference type="ARBA" id="ARBA00011009"/>
    </source>
</evidence>
<evidence type="ECO:0000313" key="13">
    <source>
        <dbReference type="EMBL" id="SPT52605.1"/>
    </source>
</evidence>
<keyword evidence="14" id="KW-1185">Reference proteome</keyword>
<feature type="active site" description="Proton acceptor" evidence="8">
    <location>
        <position position="214"/>
    </location>
</feature>
<evidence type="ECO:0000256" key="3">
    <source>
        <dbReference type="ARBA" id="ARBA00023002"/>
    </source>
</evidence>
<keyword evidence="5 8" id="KW-0443">Lipid metabolism</keyword>
<keyword evidence="8" id="KW-0547">Nucleotide-binding</keyword>
<evidence type="ECO:0000313" key="14">
    <source>
        <dbReference type="Proteomes" id="UP000250006"/>
    </source>
</evidence>
<comment type="catalytic activity">
    <reaction evidence="8 10">
        <text>sn-glycerol 3-phosphate + NADP(+) = dihydroxyacetone phosphate + NADPH + H(+)</text>
        <dbReference type="Rhea" id="RHEA:11096"/>
        <dbReference type="ChEBI" id="CHEBI:15378"/>
        <dbReference type="ChEBI" id="CHEBI:57597"/>
        <dbReference type="ChEBI" id="CHEBI:57642"/>
        <dbReference type="ChEBI" id="CHEBI:57783"/>
        <dbReference type="ChEBI" id="CHEBI:58349"/>
        <dbReference type="EC" id="1.1.1.94"/>
    </reaction>
</comment>
<feature type="binding site" evidence="8">
    <location>
        <position position="302"/>
    </location>
    <ligand>
        <name>NADPH</name>
        <dbReference type="ChEBI" id="CHEBI:57783"/>
    </ligand>
</feature>
<dbReference type="PRINTS" id="PR00077">
    <property type="entry name" value="GPDHDRGNASE"/>
</dbReference>
<feature type="domain" description="Glycerol-3-phosphate dehydrogenase NAD-dependent C-terminal" evidence="12">
    <location>
        <begin position="203"/>
        <end position="343"/>
    </location>
</feature>
<comment type="pathway">
    <text evidence="8">Membrane lipid metabolism; glycerophospholipid metabolism.</text>
</comment>
<comment type="function">
    <text evidence="8">Catalyzes the reduction of the glycolytic intermediate dihydroxyacetone phosphate (DHAP) to sn-glycerol 3-phosphate (G3P), the key precursor for phospholipid synthesis.</text>
</comment>
<comment type="similarity">
    <text evidence="1 8 9">Belongs to the NAD-dependent glycerol-3-phosphate dehydrogenase family.</text>
</comment>
<evidence type="ECO:0000256" key="7">
    <source>
        <dbReference type="ARBA" id="ARBA00023264"/>
    </source>
</evidence>
<reference evidence="13 14" key="1">
    <citation type="submission" date="2018-06" db="EMBL/GenBank/DDBJ databases">
        <authorList>
            <consortium name="Pathogen Informatics"/>
            <person name="Doyle S."/>
        </authorList>
    </citation>
    <scope>NUCLEOTIDE SEQUENCE [LARGE SCALE GENOMIC DNA]</scope>
    <source>
        <strain evidence="13 14">NCTC11535</strain>
    </source>
</reference>
<evidence type="ECO:0000256" key="9">
    <source>
        <dbReference type="RuleBase" id="RU000437"/>
    </source>
</evidence>
<accession>A0ABY1VKH7</accession>
<dbReference type="InterPro" id="IPR013328">
    <property type="entry name" value="6PGD_dom2"/>
</dbReference>
<feature type="binding site" evidence="8">
    <location>
        <position position="69"/>
    </location>
    <ligand>
        <name>NADPH</name>
        <dbReference type="ChEBI" id="CHEBI:57783"/>
    </ligand>
</feature>
<keyword evidence="6 8" id="KW-0594">Phospholipid biosynthesis</keyword>
<evidence type="ECO:0000256" key="4">
    <source>
        <dbReference type="ARBA" id="ARBA00023027"/>
    </source>
</evidence>
<keyword evidence="4 8" id="KW-0520">NAD</keyword>
<feature type="domain" description="Glycerol-3-phosphate dehydrogenase NAD-dependent N-terminal" evidence="11">
    <location>
        <begin position="26"/>
        <end position="176"/>
    </location>
</feature>
<feature type="binding site" evidence="8">
    <location>
        <position position="279"/>
    </location>
    <ligand>
        <name>sn-glycerol 3-phosphate</name>
        <dbReference type="ChEBI" id="CHEBI:57597"/>
    </ligand>
</feature>
<comment type="caution">
    <text evidence="8">Lacks conserved residue(s) required for the propagation of feature annotation.</text>
</comment>
<comment type="caution">
    <text evidence="13">The sequence shown here is derived from an EMBL/GenBank/DDBJ whole genome shotgun (WGS) entry which is preliminary data.</text>
</comment>